<feature type="domain" description="Solute-binding protein family 5" evidence="5">
    <location>
        <begin position="319"/>
        <end position="615"/>
    </location>
</feature>
<accession>A0ABD6B304</accession>
<feature type="compositionally biased region" description="Gly residues" evidence="4">
    <location>
        <begin position="29"/>
        <end position="57"/>
    </location>
</feature>
<feature type="domain" description="Solute-binding protein family 5" evidence="5">
    <location>
        <begin position="64"/>
        <end position="161"/>
    </location>
</feature>
<dbReference type="RefSeq" id="WP_379730807.1">
    <property type="nucleotide sequence ID" value="NZ_JBHSWZ010000025.1"/>
</dbReference>
<dbReference type="Proteomes" id="UP001597111">
    <property type="component" value="Unassembled WGS sequence"/>
</dbReference>
<dbReference type="PROSITE" id="PS51318">
    <property type="entry name" value="TAT"/>
    <property type="match status" value="1"/>
</dbReference>
<keyword evidence="7" id="KW-1185">Reference proteome</keyword>
<dbReference type="Pfam" id="PF00496">
    <property type="entry name" value="SBP_bac_5"/>
    <property type="match status" value="2"/>
</dbReference>
<dbReference type="InterPro" id="IPR000914">
    <property type="entry name" value="SBP_5_dom"/>
</dbReference>
<organism evidence="6 7">
    <name type="scientific">Halolamina salina</name>
    <dbReference type="NCBI Taxonomy" id="1220023"/>
    <lineage>
        <taxon>Archaea</taxon>
        <taxon>Methanobacteriati</taxon>
        <taxon>Methanobacteriota</taxon>
        <taxon>Stenosarchaea group</taxon>
        <taxon>Halobacteria</taxon>
        <taxon>Halobacteriales</taxon>
        <taxon>Haloferacaceae</taxon>
    </lineage>
</organism>
<dbReference type="EMBL" id="JBHUDH010000024">
    <property type="protein sequence ID" value="MFD1525280.1"/>
    <property type="molecule type" value="Genomic_DNA"/>
</dbReference>
<dbReference type="PANTHER" id="PTHR30290:SF9">
    <property type="entry name" value="OLIGOPEPTIDE-BINDING PROTEIN APPA"/>
    <property type="match status" value="1"/>
</dbReference>
<comment type="similarity">
    <text evidence="1">Belongs to the bacterial solute-binding protein 5 family.</text>
</comment>
<dbReference type="SUPFAM" id="SSF53850">
    <property type="entry name" value="Periplasmic binding protein-like II"/>
    <property type="match status" value="2"/>
</dbReference>
<dbReference type="Gene3D" id="3.10.105.10">
    <property type="entry name" value="Dipeptide-binding Protein, Domain 3"/>
    <property type="match status" value="2"/>
</dbReference>
<dbReference type="InterPro" id="IPR039424">
    <property type="entry name" value="SBP_5"/>
</dbReference>
<dbReference type="PANTHER" id="PTHR30290">
    <property type="entry name" value="PERIPLASMIC BINDING COMPONENT OF ABC TRANSPORTER"/>
    <property type="match status" value="1"/>
</dbReference>
<dbReference type="Gene3D" id="3.90.76.10">
    <property type="entry name" value="Dipeptide-binding Protein, Domain 1"/>
    <property type="match status" value="1"/>
</dbReference>
<evidence type="ECO:0000259" key="5">
    <source>
        <dbReference type="Pfam" id="PF00496"/>
    </source>
</evidence>
<sequence length="622" mass="68101">MSEESDFDRRKFLQATGAAALTASVAGCTDGGEGSPTEGSGNGGTDTGTDGQGGDGEFTGLDSYPYSPGETDVESARQVMEEAGYGPDNRFELDWLQYTSPAWKEMANTIRSRLESAYIDMSIAEADFSGLLNRTEKGDMQAFTLGWIADYPAPQNFLQLVDPENTIYDGEGPAPNGARLFWTEDSETDTDVRNFMTEQFDQIQNNPQQSEEAQQARDEAAVKMEEGLWESAALLPMYHQVSQSFWYDRLDYSPPGGMGGSRSKENISVKGLEGKDRLDKISATFSALDPIASGNTASGGKVMNLFDAPMNYHNGTTEVRNLLVEDYSVSDDLTEYEFTLKEGIQFHGDYGEVTADDMVYSIRRLVESSNSTNTYFPNSVLNIERETDDDGNVVPGSTGVEATGDYTFTVTLQNSFPFALSVLAYSAFSVVPEGIVGDIEGYEGEMSWEEFSTNPVGCGPFQFANWESGNGGEFNADKFDDYHGQEPAIEGIDAAIITDTNAQYNYFLNGNADVSAIPTSKYDPNKVSIEETVDGIDRGTYGPMENDETVNMAQTPTINTYYVAFNMQEVPKPVREAMAYVINRPQFVDSVFKGRGAPAYHLTPTQVFPGGASAYESHWQGE</sequence>
<dbReference type="InterPro" id="IPR006311">
    <property type="entry name" value="TAT_signal"/>
</dbReference>
<feature type="region of interest" description="Disordered" evidence="4">
    <location>
        <begin position="26"/>
        <end position="73"/>
    </location>
</feature>
<dbReference type="AlphaFoldDB" id="A0ABD6B304"/>
<protein>
    <submittedName>
        <fullName evidence="6">ABC transporter substrate-binding protein</fullName>
    </submittedName>
</protein>
<comment type="caution">
    <text evidence="6">The sequence shown here is derived from an EMBL/GenBank/DDBJ whole genome shotgun (WGS) entry which is preliminary data.</text>
</comment>
<reference evidence="6 7" key="1">
    <citation type="journal article" date="2019" name="Int. J. Syst. Evol. Microbiol.">
        <title>The Global Catalogue of Microorganisms (GCM) 10K type strain sequencing project: providing services to taxonomists for standard genome sequencing and annotation.</title>
        <authorList>
            <consortium name="The Broad Institute Genomics Platform"/>
            <consortium name="The Broad Institute Genome Sequencing Center for Infectious Disease"/>
            <person name="Wu L."/>
            <person name="Ma J."/>
        </authorList>
    </citation>
    <scope>NUCLEOTIDE SEQUENCE [LARGE SCALE GENOMIC DNA]</scope>
    <source>
        <strain evidence="6 7">CGMCC 1.12285</strain>
    </source>
</reference>
<evidence type="ECO:0000313" key="7">
    <source>
        <dbReference type="Proteomes" id="UP001597111"/>
    </source>
</evidence>
<dbReference type="CDD" id="cd00995">
    <property type="entry name" value="PBP2_NikA_DppA_OppA_like"/>
    <property type="match status" value="1"/>
</dbReference>
<evidence type="ECO:0000256" key="1">
    <source>
        <dbReference type="ARBA" id="ARBA00005695"/>
    </source>
</evidence>
<dbReference type="Gene3D" id="3.40.190.10">
    <property type="entry name" value="Periplasmic binding protein-like II"/>
    <property type="match status" value="1"/>
</dbReference>
<name>A0ABD6B304_9EURY</name>
<evidence type="ECO:0000256" key="3">
    <source>
        <dbReference type="ARBA" id="ARBA00022729"/>
    </source>
</evidence>
<evidence type="ECO:0000256" key="4">
    <source>
        <dbReference type="SAM" id="MobiDB-lite"/>
    </source>
</evidence>
<evidence type="ECO:0000256" key="2">
    <source>
        <dbReference type="ARBA" id="ARBA00022448"/>
    </source>
</evidence>
<keyword evidence="3" id="KW-0732">Signal</keyword>
<proteinExistence type="inferred from homology"/>
<keyword evidence="2" id="KW-0813">Transport</keyword>
<gene>
    <name evidence="6" type="ORF">ACFR9S_03045</name>
</gene>
<evidence type="ECO:0000313" key="6">
    <source>
        <dbReference type="EMBL" id="MFD1525280.1"/>
    </source>
</evidence>